<dbReference type="PANTHER" id="PTHR37984">
    <property type="entry name" value="PROTEIN CBG26694"/>
    <property type="match status" value="1"/>
</dbReference>
<dbReference type="EMBL" id="JAMKFB020000007">
    <property type="protein sequence ID" value="KAL0188842.1"/>
    <property type="molecule type" value="Genomic_DNA"/>
</dbReference>
<dbReference type="PROSITE" id="PS50994">
    <property type="entry name" value="INTEGRASE"/>
    <property type="match status" value="1"/>
</dbReference>
<protein>
    <recommendedName>
        <fullName evidence="1">Integrase catalytic domain-containing protein</fullName>
    </recommendedName>
</protein>
<proteinExistence type="predicted"/>
<reference evidence="2 3" key="1">
    <citation type="submission" date="2024-05" db="EMBL/GenBank/DDBJ databases">
        <title>Genome sequencing and assembly of Indian major carp, Cirrhinus mrigala (Hamilton, 1822).</title>
        <authorList>
            <person name="Mohindra V."/>
            <person name="Chowdhury L.M."/>
            <person name="Lal K."/>
            <person name="Jena J.K."/>
        </authorList>
    </citation>
    <scope>NUCLEOTIDE SEQUENCE [LARGE SCALE GENOMIC DNA]</scope>
    <source>
        <strain evidence="2">CM1030</strain>
        <tissue evidence="2">Blood</tissue>
    </source>
</reference>
<feature type="non-terminal residue" evidence="2">
    <location>
        <position position="1"/>
    </location>
</feature>
<feature type="non-terminal residue" evidence="2">
    <location>
        <position position="233"/>
    </location>
</feature>
<evidence type="ECO:0000313" key="2">
    <source>
        <dbReference type="EMBL" id="KAL0188842.1"/>
    </source>
</evidence>
<dbReference type="InterPro" id="IPR012337">
    <property type="entry name" value="RNaseH-like_sf"/>
</dbReference>
<sequence>ILTDQGTNFMSTLLKQVYQLLGIKSLRTTPYHPQTDGLTKRFNETLKQMLRKFVSETGRDWDQWLPYLLFAYREVPQASTGFSPFELLYGHEVKGPLALLQEMWGGRSREEPTNIVSYVLQMREHLQRMTTVDQNHLAEAREQQKSWYDPQTRQRNLEVGQKVLVMLPSQESKLLAKWQGPYGVKRWLGPTTYEISMPGQDRSSRVLHVNLLKEWVPRPEKAQSLMIRRVGEG</sequence>
<dbReference type="InterPro" id="IPR001584">
    <property type="entry name" value="Integrase_cat-core"/>
</dbReference>
<dbReference type="SUPFAM" id="SSF53098">
    <property type="entry name" value="Ribonuclease H-like"/>
    <property type="match status" value="1"/>
</dbReference>
<comment type="caution">
    <text evidence="2">The sequence shown here is derived from an EMBL/GenBank/DDBJ whole genome shotgun (WGS) entry which is preliminary data.</text>
</comment>
<accession>A0ABD0QRK1</accession>
<dbReference type="InterPro" id="IPR050951">
    <property type="entry name" value="Retrovirus_Pol_polyprotein"/>
</dbReference>
<dbReference type="InterPro" id="IPR036397">
    <property type="entry name" value="RNaseH_sf"/>
</dbReference>
<evidence type="ECO:0000259" key="1">
    <source>
        <dbReference type="PROSITE" id="PS50994"/>
    </source>
</evidence>
<organism evidence="2 3">
    <name type="scientific">Cirrhinus mrigala</name>
    <name type="common">Mrigala</name>
    <dbReference type="NCBI Taxonomy" id="683832"/>
    <lineage>
        <taxon>Eukaryota</taxon>
        <taxon>Metazoa</taxon>
        <taxon>Chordata</taxon>
        <taxon>Craniata</taxon>
        <taxon>Vertebrata</taxon>
        <taxon>Euteleostomi</taxon>
        <taxon>Actinopterygii</taxon>
        <taxon>Neopterygii</taxon>
        <taxon>Teleostei</taxon>
        <taxon>Ostariophysi</taxon>
        <taxon>Cypriniformes</taxon>
        <taxon>Cyprinidae</taxon>
        <taxon>Labeoninae</taxon>
        <taxon>Labeonini</taxon>
        <taxon>Cirrhinus</taxon>
    </lineage>
</organism>
<dbReference type="PANTHER" id="PTHR37984:SF15">
    <property type="entry name" value="INTEGRASE CATALYTIC DOMAIN-CONTAINING PROTEIN"/>
    <property type="match status" value="1"/>
</dbReference>
<gene>
    <name evidence="2" type="ORF">M9458_015941</name>
</gene>
<feature type="domain" description="Integrase catalytic" evidence="1">
    <location>
        <begin position="1"/>
        <end position="92"/>
    </location>
</feature>
<dbReference type="Proteomes" id="UP001529510">
    <property type="component" value="Unassembled WGS sequence"/>
</dbReference>
<dbReference type="Pfam" id="PF22938">
    <property type="entry name" value="Integrase_p58_C"/>
    <property type="match status" value="1"/>
</dbReference>
<keyword evidence="3" id="KW-1185">Reference proteome</keyword>
<dbReference type="Gene3D" id="3.30.420.10">
    <property type="entry name" value="Ribonuclease H-like superfamily/Ribonuclease H"/>
    <property type="match status" value="1"/>
</dbReference>
<dbReference type="AlphaFoldDB" id="A0ABD0QRK1"/>
<evidence type="ECO:0000313" key="3">
    <source>
        <dbReference type="Proteomes" id="UP001529510"/>
    </source>
</evidence>
<dbReference type="InterPro" id="IPR054465">
    <property type="entry name" value="Integrase_p58-like_C"/>
</dbReference>
<name>A0ABD0QRK1_CIRMR</name>